<reference evidence="7" key="1">
    <citation type="submission" date="2019-11" db="EMBL/GenBank/DDBJ databases">
        <authorList>
            <person name="Feng L."/>
        </authorList>
    </citation>
    <scope>NUCLEOTIDE SEQUENCE</scope>
    <source>
        <strain evidence="7">CParaputrificumLFYP93</strain>
    </source>
</reference>
<dbReference type="InterPro" id="IPR007016">
    <property type="entry name" value="O-antigen_ligase-rel_domated"/>
</dbReference>
<evidence type="ECO:0000259" key="6">
    <source>
        <dbReference type="Pfam" id="PF04932"/>
    </source>
</evidence>
<feature type="domain" description="O-antigen ligase-related" evidence="6">
    <location>
        <begin position="217"/>
        <end position="361"/>
    </location>
</feature>
<keyword evidence="4 5" id="KW-0472">Membrane</keyword>
<evidence type="ECO:0000256" key="4">
    <source>
        <dbReference type="ARBA" id="ARBA00023136"/>
    </source>
</evidence>
<keyword evidence="3 5" id="KW-1133">Transmembrane helix</keyword>
<accession>A0A6N3DER4</accession>
<proteinExistence type="predicted"/>
<dbReference type="PANTHER" id="PTHR37422">
    <property type="entry name" value="TEICHURONIC ACID BIOSYNTHESIS PROTEIN TUAE"/>
    <property type="match status" value="1"/>
</dbReference>
<protein>
    <submittedName>
        <fullName evidence="7">O-Antigen ligase</fullName>
    </submittedName>
</protein>
<evidence type="ECO:0000313" key="7">
    <source>
        <dbReference type="EMBL" id="VYU26825.1"/>
    </source>
</evidence>
<dbReference type="Pfam" id="PF04932">
    <property type="entry name" value="Wzy_C"/>
    <property type="match status" value="1"/>
</dbReference>
<organism evidence="7">
    <name type="scientific">Clostridium paraputrificum</name>
    <dbReference type="NCBI Taxonomy" id="29363"/>
    <lineage>
        <taxon>Bacteria</taxon>
        <taxon>Bacillati</taxon>
        <taxon>Bacillota</taxon>
        <taxon>Clostridia</taxon>
        <taxon>Eubacteriales</taxon>
        <taxon>Clostridiaceae</taxon>
        <taxon>Clostridium</taxon>
    </lineage>
</organism>
<comment type="subcellular location">
    <subcellularLocation>
        <location evidence="1">Membrane</location>
        <topology evidence="1">Multi-pass membrane protein</topology>
    </subcellularLocation>
</comment>
<dbReference type="RefSeq" id="WP_156561167.1">
    <property type="nucleotide sequence ID" value="NZ_CACRTV010000046.1"/>
</dbReference>
<gene>
    <name evidence="7" type="ORF">CPLFYP93_01828</name>
</gene>
<feature type="transmembrane region" description="Helical" evidence="5">
    <location>
        <begin position="39"/>
        <end position="57"/>
    </location>
</feature>
<feature type="transmembrane region" description="Helical" evidence="5">
    <location>
        <begin position="137"/>
        <end position="158"/>
    </location>
</feature>
<keyword evidence="2 5" id="KW-0812">Transmembrane</keyword>
<feature type="transmembrane region" description="Helical" evidence="5">
    <location>
        <begin position="256"/>
        <end position="275"/>
    </location>
</feature>
<dbReference type="GO" id="GO:0016020">
    <property type="term" value="C:membrane"/>
    <property type="evidence" value="ECO:0007669"/>
    <property type="project" value="UniProtKB-SubCell"/>
</dbReference>
<evidence type="ECO:0000256" key="5">
    <source>
        <dbReference type="SAM" id="Phobius"/>
    </source>
</evidence>
<dbReference type="EMBL" id="CACRTV010000046">
    <property type="protein sequence ID" value="VYU26825.1"/>
    <property type="molecule type" value="Genomic_DNA"/>
</dbReference>
<feature type="transmembrane region" description="Helical" evidence="5">
    <location>
        <begin position="69"/>
        <end position="87"/>
    </location>
</feature>
<feature type="transmembrane region" description="Helical" evidence="5">
    <location>
        <begin position="345"/>
        <end position="367"/>
    </location>
</feature>
<dbReference type="AlphaFoldDB" id="A0A6N3DER4"/>
<dbReference type="InterPro" id="IPR051533">
    <property type="entry name" value="WaaL-like"/>
</dbReference>
<feature type="transmembrane region" description="Helical" evidence="5">
    <location>
        <begin position="99"/>
        <end position="117"/>
    </location>
</feature>
<feature type="transmembrane region" description="Helical" evidence="5">
    <location>
        <begin position="379"/>
        <end position="397"/>
    </location>
</feature>
<dbReference type="PANTHER" id="PTHR37422:SF13">
    <property type="entry name" value="LIPOPOLYSACCHARIDE BIOSYNTHESIS PROTEIN PA4999-RELATED"/>
    <property type="match status" value="1"/>
</dbReference>
<evidence type="ECO:0000256" key="3">
    <source>
        <dbReference type="ARBA" id="ARBA00022989"/>
    </source>
</evidence>
<dbReference type="GO" id="GO:0016874">
    <property type="term" value="F:ligase activity"/>
    <property type="evidence" value="ECO:0007669"/>
    <property type="project" value="UniProtKB-KW"/>
</dbReference>
<sequence>MNKVDKIVICILQIIFFITPFSMVISLQLPVLQIGDVSFINVLKDIFLILICLLIIYKLIKKRNISIDNFSVLIISFVIYGGMHIFISNVTPIRGINKFRTVFLYPIVFTSICLYVINFEKYKILHEYIKGIKKFFFIQIIILICGSLLELIMGEKFLRIIYKGYYERLHINLLGQEGLRLVSFVGNPINLSLVLCVGLAYFLFVYSGSTRYFLIPLIIAVILLSFSRTSYLIAGIIILIYIIYSMNKIKNIRKMIISILGIFIFGSVIFNSNYLTEKVSFISKRVETINIKTLSENIRVDNWNRYLNETFKDNILYMSWGGGLGTSNSDSSQKTDSVYIVENSYISILGEMGIIGLVFYLTIIIITLKNIIKLSKYNIEYRAFLAIYLGLCIGSGFNDLYVNNPFSQYFWIITMVVNCRFYKVYLQK</sequence>
<feature type="transmembrane region" description="Helical" evidence="5">
    <location>
        <begin position="212"/>
        <end position="244"/>
    </location>
</feature>
<keyword evidence="7" id="KW-0436">Ligase</keyword>
<evidence type="ECO:0000256" key="2">
    <source>
        <dbReference type="ARBA" id="ARBA00022692"/>
    </source>
</evidence>
<evidence type="ECO:0000256" key="1">
    <source>
        <dbReference type="ARBA" id="ARBA00004141"/>
    </source>
</evidence>
<feature type="transmembrane region" description="Helical" evidence="5">
    <location>
        <begin position="179"/>
        <end position="206"/>
    </location>
</feature>
<feature type="transmembrane region" description="Helical" evidence="5">
    <location>
        <begin position="6"/>
        <end position="27"/>
    </location>
</feature>
<name>A0A6N3DER4_9CLOT</name>